<keyword evidence="2 5" id="KW-0378">Hydrolase</keyword>
<dbReference type="Proteomes" id="UP000617531">
    <property type="component" value="Unassembled WGS sequence"/>
</dbReference>
<evidence type="ECO:0000313" key="6">
    <source>
        <dbReference type="Proteomes" id="UP000617531"/>
    </source>
</evidence>
<evidence type="ECO:0000256" key="1">
    <source>
        <dbReference type="ARBA" id="ARBA00005336"/>
    </source>
</evidence>
<reference evidence="5" key="2">
    <citation type="submission" date="2020-09" db="EMBL/GenBank/DDBJ databases">
        <authorList>
            <person name="Sun Q."/>
            <person name="Zhou Y."/>
        </authorList>
    </citation>
    <scope>NUCLEOTIDE SEQUENCE</scope>
    <source>
        <strain evidence="5">CGMCC 1.16548</strain>
    </source>
</reference>
<keyword evidence="6" id="KW-1185">Reference proteome</keyword>
<dbReference type="InterPro" id="IPR036962">
    <property type="entry name" value="Glyco_hydro_3_N_sf"/>
</dbReference>
<dbReference type="InterPro" id="IPR050226">
    <property type="entry name" value="NagZ_Beta-hexosaminidase"/>
</dbReference>
<dbReference type="EMBL" id="BNAI01000004">
    <property type="protein sequence ID" value="GHF20015.1"/>
    <property type="molecule type" value="Genomic_DNA"/>
</dbReference>
<dbReference type="GO" id="GO:0009254">
    <property type="term" value="P:peptidoglycan turnover"/>
    <property type="evidence" value="ECO:0007669"/>
    <property type="project" value="TreeGrafter"/>
</dbReference>
<organism evidence="5 6">
    <name type="scientific">Pseudolysinimonas yzui</name>
    <dbReference type="NCBI Taxonomy" id="2708254"/>
    <lineage>
        <taxon>Bacteria</taxon>
        <taxon>Bacillati</taxon>
        <taxon>Actinomycetota</taxon>
        <taxon>Actinomycetes</taxon>
        <taxon>Micrococcales</taxon>
        <taxon>Microbacteriaceae</taxon>
        <taxon>Pseudolysinimonas</taxon>
    </lineage>
</organism>
<dbReference type="PROSITE" id="PS00775">
    <property type="entry name" value="GLYCOSYL_HYDROL_F3"/>
    <property type="match status" value="1"/>
</dbReference>
<keyword evidence="3" id="KW-0326">Glycosidase</keyword>
<dbReference type="PANTHER" id="PTHR30480:SF16">
    <property type="entry name" value="GLYCOSIDE HYDROLASE FAMILY 3 DOMAIN PROTEIN"/>
    <property type="match status" value="1"/>
</dbReference>
<reference evidence="5" key="1">
    <citation type="journal article" date="2014" name="Int. J. Syst. Evol. Microbiol.">
        <title>Complete genome sequence of Corynebacterium casei LMG S-19264T (=DSM 44701T), isolated from a smear-ripened cheese.</title>
        <authorList>
            <consortium name="US DOE Joint Genome Institute (JGI-PGF)"/>
            <person name="Walter F."/>
            <person name="Albersmeier A."/>
            <person name="Kalinowski J."/>
            <person name="Ruckert C."/>
        </authorList>
    </citation>
    <scope>NUCLEOTIDE SEQUENCE</scope>
    <source>
        <strain evidence="5">CGMCC 1.16548</strain>
    </source>
</reference>
<evidence type="ECO:0000256" key="2">
    <source>
        <dbReference type="ARBA" id="ARBA00022801"/>
    </source>
</evidence>
<name>A0A8J3M160_9MICO</name>
<comment type="caution">
    <text evidence="5">The sequence shown here is derived from an EMBL/GenBank/DDBJ whole genome shotgun (WGS) entry which is preliminary data.</text>
</comment>
<protein>
    <submittedName>
        <fullName evidence="5">Sugar hydrolase</fullName>
    </submittedName>
</protein>
<proteinExistence type="inferred from homology"/>
<comment type="similarity">
    <text evidence="1">Belongs to the glycosyl hydrolase 3 family.</text>
</comment>
<evidence type="ECO:0000256" key="3">
    <source>
        <dbReference type="ARBA" id="ARBA00023295"/>
    </source>
</evidence>
<dbReference type="InterPro" id="IPR017853">
    <property type="entry name" value="GH"/>
</dbReference>
<dbReference type="GO" id="GO:0005975">
    <property type="term" value="P:carbohydrate metabolic process"/>
    <property type="evidence" value="ECO:0007669"/>
    <property type="project" value="InterPro"/>
</dbReference>
<gene>
    <name evidence="5" type="ORF">GCM10011600_21140</name>
</gene>
<dbReference type="AlphaFoldDB" id="A0A8J3M160"/>
<evidence type="ECO:0000259" key="4">
    <source>
        <dbReference type="Pfam" id="PF00933"/>
    </source>
</evidence>
<evidence type="ECO:0000313" key="5">
    <source>
        <dbReference type="EMBL" id="GHF20015.1"/>
    </source>
</evidence>
<dbReference type="PANTHER" id="PTHR30480">
    <property type="entry name" value="BETA-HEXOSAMINIDASE-RELATED"/>
    <property type="match status" value="1"/>
</dbReference>
<dbReference type="Pfam" id="PF00933">
    <property type="entry name" value="Glyco_hydro_3"/>
    <property type="match status" value="1"/>
</dbReference>
<dbReference type="InterPro" id="IPR019800">
    <property type="entry name" value="Glyco_hydro_3_AS"/>
</dbReference>
<dbReference type="Gene3D" id="3.20.20.300">
    <property type="entry name" value="Glycoside hydrolase, family 3, N-terminal domain"/>
    <property type="match status" value="1"/>
</dbReference>
<accession>A0A8J3M160</accession>
<feature type="domain" description="Glycoside hydrolase family 3 N-terminal" evidence="4">
    <location>
        <begin position="25"/>
        <end position="315"/>
    </location>
</feature>
<sequence length="464" mass="46666">MDAVLLPGFVGTTLPGWVADRLRGGLAGVCLYGENVVSAAQLAALVAEIRAVKPDALVAIDEEGGDVTRVHYLDGSPYPGAALLGRLDDVGLTAAVGAAVAGELRGIGVDLNLAPVADVNSDPRNPVIGVRSFGADPALAARHVAAFTTAHEHAGVATSVKHFPGHGDTAADSHLALPVVDVGLDVLRARDLPPFRAAIDAGARTVMTSHILLPQIDPSGPATFSSRILGDLLRRELGFEGVIISDALDMAGAAEFPSPDGATGIPAAAARALAAGCDLLCLGTGGSPAQLDAIAEAVADVDPARLADASSRVASLVASLRSAPVDVEALDLDAARLVAGFAVAEGATPAPDATLVAVETTANIAVGVAPWGPAAAGADVRTIRAGEPLPADLAPEATVILVAKDVHRHPEVAALADVVRATRPGSLVIDMGWPSGPVDVATYGGSRGVGAALLHWLRTGGWRG</sequence>
<dbReference type="SUPFAM" id="SSF51445">
    <property type="entry name" value="(Trans)glycosidases"/>
    <property type="match status" value="1"/>
</dbReference>
<dbReference type="GO" id="GO:0004553">
    <property type="term" value="F:hydrolase activity, hydrolyzing O-glycosyl compounds"/>
    <property type="evidence" value="ECO:0007669"/>
    <property type="project" value="InterPro"/>
</dbReference>
<dbReference type="InterPro" id="IPR001764">
    <property type="entry name" value="Glyco_hydro_3_N"/>
</dbReference>